<feature type="transmembrane region" description="Helical" evidence="5">
    <location>
        <begin position="23"/>
        <end position="41"/>
    </location>
</feature>
<protein>
    <submittedName>
        <fullName evidence="6">Colicin V production protein</fullName>
    </submittedName>
</protein>
<comment type="subcellular location">
    <subcellularLocation>
        <location evidence="1">Membrane</location>
        <topology evidence="1">Multi-pass membrane protein</topology>
    </subcellularLocation>
</comment>
<evidence type="ECO:0000313" key="6">
    <source>
        <dbReference type="EMBL" id="PUZ28154.1"/>
    </source>
</evidence>
<evidence type="ECO:0000256" key="4">
    <source>
        <dbReference type="ARBA" id="ARBA00023136"/>
    </source>
</evidence>
<feature type="transmembrane region" description="Helical" evidence="5">
    <location>
        <begin position="103"/>
        <end position="125"/>
    </location>
</feature>
<evidence type="ECO:0000256" key="5">
    <source>
        <dbReference type="SAM" id="Phobius"/>
    </source>
</evidence>
<evidence type="ECO:0000313" key="7">
    <source>
        <dbReference type="Proteomes" id="UP000244450"/>
    </source>
</evidence>
<dbReference type="EMBL" id="QCYK01000001">
    <property type="protein sequence ID" value="PUZ28154.1"/>
    <property type="molecule type" value="Genomic_DNA"/>
</dbReference>
<keyword evidence="2 5" id="KW-0812">Transmembrane</keyword>
<dbReference type="AlphaFoldDB" id="A0A2T7BKF0"/>
<sequence>MTIDIIFAIILVIAVYKGFTRGLIVAVFSFLAVILGMAAALKLSAVAALYVQQHWDVHARWVPVACYIALFIGVVLLVRLGATALQKVVQLAMLGWVDRLGGIVLYVGVYTIAYSVLLWIANQLYLLSPATKMQSVVYPWIAGWGPWVIDLLGRLLPVFKDAFAQLEHFFDNAAHHIRDRQLQPDAS</sequence>
<keyword evidence="3 5" id="KW-1133">Transmembrane helix</keyword>
<dbReference type="InterPro" id="IPR003825">
    <property type="entry name" value="Colicin-V_CvpA"/>
</dbReference>
<reference evidence="6 7" key="1">
    <citation type="submission" date="2018-04" db="EMBL/GenBank/DDBJ databases">
        <title>Chitinophaga fuyangensis sp. nov., isolated from soil in a chemical factory.</title>
        <authorList>
            <person name="Chen K."/>
        </authorList>
    </citation>
    <scope>NUCLEOTIDE SEQUENCE [LARGE SCALE GENOMIC DNA]</scope>
    <source>
        <strain evidence="6 7">LY-1</strain>
    </source>
</reference>
<gene>
    <name evidence="6" type="ORF">DCC81_01345</name>
</gene>
<dbReference type="RefSeq" id="WP_108684795.1">
    <property type="nucleotide sequence ID" value="NZ_QCYK01000001.1"/>
</dbReference>
<accession>A0A2T7BKF0</accession>
<organism evidence="6 7">
    <name type="scientific">Chitinophaga parva</name>
    <dbReference type="NCBI Taxonomy" id="2169414"/>
    <lineage>
        <taxon>Bacteria</taxon>
        <taxon>Pseudomonadati</taxon>
        <taxon>Bacteroidota</taxon>
        <taxon>Chitinophagia</taxon>
        <taxon>Chitinophagales</taxon>
        <taxon>Chitinophagaceae</taxon>
        <taxon>Chitinophaga</taxon>
    </lineage>
</organism>
<dbReference type="GO" id="GO:0016020">
    <property type="term" value="C:membrane"/>
    <property type="evidence" value="ECO:0007669"/>
    <property type="project" value="UniProtKB-SubCell"/>
</dbReference>
<evidence type="ECO:0000256" key="2">
    <source>
        <dbReference type="ARBA" id="ARBA00022692"/>
    </source>
</evidence>
<comment type="caution">
    <text evidence="6">The sequence shown here is derived from an EMBL/GenBank/DDBJ whole genome shotgun (WGS) entry which is preliminary data.</text>
</comment>
<keyword evidence="4 5" id="KW-0472">Membrane</keyword>
<evidence type="ECO:0000256" key="1">
    <source>
        <dbReference type="ARBA" id="ARBA00004141"/>
    </source>
</evidence>
<evidence type="ECO:0000256" key="3">
    <source>
        <dbReference type="ARBA" id="ARBA00022989"/>
    </source>
</evidence>
<dbReference type="GO" id="GO:0009403">
    <property type="term" value="P:toxin biosynthetic process"/>
    <property type="evidence" value="ECO:0007669"/>
    <property type="project" value="InterPro"/>
</dbReference>
<feature type="transmembrane region" description="Helical" evidence="5">
    <location>
        <begin position="137"/>
        <end position="156"/>
    </location>
</feature>
<proteinExistence type="predicted"/>
<dbReference type="Pfam" id="PF02674">
    <property type="entry name" value="Colicin_V"/>
    <property type="match status" value="1"/>
</dbReference>
<dbReference type="Proteomes" id="UP000244450">
    <property type="component" value="Unassembled WGS sequence"/>
</dbReference>
<dbReference type="PANTHER" id="PTHR37306">
    <property type="entry name" value="COLICIN V PRODUCTION PROTEIN"/>
    <property type="match status" value="1"/>
</dbReference>
<feature type="transmembrane region" description="Helical" evidence="5">
    <location>
        <begin position="61"/>
        <end position="82"/>
    </location>
</feature>
<dbReference type="OrthoDB" id="1492026at2"/>
<keyword evidence="7" id="KW-1185">Reference proteome</keyword>
<dbReference type="PANTHER" id="PTHR37306:SF1">
    <property type="entry name" value="COLICIN V PRODUCTION PROTEIN"/>
    <property type="match status" value="1"/>
</dbReference>
<name>A0A2T7BKF0_9BACT</name>